<comment type="caution">
    <text evidence="1">The sequence shown here is derived from an EMBL/GenBank/DDBJ whole genome shotgun (WGS) entry which is preliminary data.</text>
</comment>
<protein>
    <submittedName>
        <fullName evidence="1">Uncharacterized protein</fullName>
    </submittedName>
</protein>
<proteinExistence type="predicted"/>
<evidence type="ECO:0000313" key="2">
    <source>
        <dbReference type="Proteomes" id="UP000193206"/>
    </source>
</evidence>
<reference evidence="1 2" key="1">
    <citation type="journal article" date="2016" name="Eur. J. Clin. Microbiol. Infect. Dis.">
        <title>Whole genome sequencing as a tool for phylogenetic analysis of clinical strains of Mitis group streptococci.</title>
        <authorList>
            <person name="Rasmussen L.H."/>
            <person name="Dargis R."/>
            <person name="Hojholt K."/>
            <person name="Christensen J.J."/>
            <person name="Skovgaard O."/>
            <person name="Justesen U.S."/>
            <person name="Rosenvinge F.S."/>
            <person name="Moser C."/>
            <person name="Lukjancenko O."/>
            <person name="Rasmussen S."/>
            <person name="Nielsen X.C."/>
        </authorList>
    </citation>
    <scope>NUCLEOTIDE SEQUENCE [LARGE SCALE GENOMIC DNA]</scope>
    <source>
        <strain evidence="1 2">B_009152_10</strain>
    </source>
</reference>
<sequence length="84" mass="9945">MVKLFDLCYSEYAWDGLSKWFIVQFYFTKTIVTMQKSNGKSVAFFGDKGLLSQPLLFYQTERIPNQSFFEFFDKIVLSVKRMEA</sequence>
<dbReference type="AlphaFoldDB" id="A0A1X1L6L2"/>
<dbReference type="EMBL" id="NCVN01000022">
    <property type="protein sequence ID" value="ORP07328.1"/>
    <property type="molecule type" value="Genomic_DNA"/>
</dbReference>
<accession>A0A1X1L6L2</accession>
<organism evidence="1 2">
    <name type="scientific">Streptococcus mitis</name>
    <dbReference type="NCBI Taxonomy" id="28037"/>
    <lineage>
        <taxon>Bacteria</taxon>
        <taxon>Bacillati</taxon>
        <taxon>Bacillota</taxon>
        <taxon>Bacilli</taxon>
        <taxon>Lactobacillales</taxon>
        <taxon>Streptococcaceae</taxon>
        <taxon>Streptococcus</taxon>
        <taxon>Streptococcus mitis group</taxon>
    </lineage>
</organism>
<gene>
    <name evidence="1" type="ORF">B7692_05400</name>
</gene>
<name>A0A1X1L6L2_STRMT</name>
<dbReference type="Proteomes" id="UP000193206">
    <property type="component" value="Unassembled WGS sequence"/>
</dbReference>
<evidence type="ECO:0000313" key="1">
    <source>
        <dbReference type="EMBL" id="ORP07328.1"/>
    </source>
</evidence>